<feature type="region of interest" description="Disordered" evidence="1">
    <location>
        <begin position="1"/>
        <end position="64"/>
    </location>
</feature>
<dbReference type="EMBL" id="VSRR010007372">
    <property type="protein sequence ID" value="MPC46769.1"/>
    <property type="molecule type" value="Genomic_DNA"/>
</dbReference>
<evidence type="ECO:0000313" key="2">
    <source>
        <dbReference type="EMBL" id="MPC46769.1"/>
    </source>
</evidence>
<feature type="compositionally biased region" description="Basic and acidic residues" evidence="1">
    <location>
        <begin position="55"/>
        <end position="64"/>
    </location>
</feature>
<gene>
    <name evidence="2" type="ORF">E2C01_040495</name>
</gene>
<name>A0A5B7FNF5_PORTR</name>
<feature type="compositionally biased region" description="Basic and acidic residues" evidence="1">
    <location>
        <begin position="9"/>
        <end position="18"/>
    </location>
</feature>
<dbReference type="Proteomes" id="UP000324222">
    <property type="component" value="Unassembled WGS sequence"/>
</dbReference>
<proteinExistence type="predicted"/>
<evidence type="ECO:0000256" key="1">
    <source>
        <dbReference type="SAM" id="MobiDB-lite"/>
    </source>
</evidence>
<comment type="caution">
    <text evidence="2">The sequence shown here is derived from an EMBL/GenBank/DDBJ whole genome shotgun (WGS) entry which is preliminary data.</text>
</comment>
<keyword evidence="3" id="KW-1185">Reference proteome</keyword>
<accession>A0A5B7FNF5</accession>
<protein>
    <submittedName>
        <fullName evidence="2">Uncharacterized protein</fullName>
    </submittedName>
</protein>
<evidence type="ECO:0000313" key="3">
    <source>
        <dbReference type="Proteomes" id="UP000324222"/>
    </source>
</evidence>
<feature type="compositionally biased region" description="Polar residues" evidence="1">
    <location>
        <begin position="27"/>
        <end position="39"/>
    </location>
</feature>
<dbReference type="AlphaFoldDB" id="A0A5B7FNF5"/>
<organism evidence="2 3">
    <name type="scientific">Portunus trituberculatus</name>
    <name type="common">Swimming crab</name>
    <name type="synonym">Neptunus trituberculatus</name>
    <dbReference type="NCBI Taxonomy" id="210409"/>
    <lineage>
        <taxon>Eukaryota</taxon>
        <taxon>Metazoa</taxon>
        <taxon>Ecdysozoa</taxon>
        <taxon>Arthropoda</taxon>
        <taxon>Crustacea</taxon>
        <taxon>Multicrustacea</taxon>
        <taxon>Malacostraca</taxon>
        <taxon>Eumalacostraca</taxon>
        <taxon>Eucarida</taxon>
        <taxon>Decapoda</taxon>
        <taxon>Pleocyemata</taxon>
        <taxon>Brachyura</taxon>
        <taxon>Eubrachyura</taxon>
        <taxon>Portunoidea</taxon>
        <taxon>Portunidae</taxon>
        <taxon>Portuninae</taxon>
        <taxon>Portunus</taxon>
    </lineage>
</organism>
<sequence length="77" mass="8809">MSLNQTKRRFTEDSDKEIAIPPGKTRIQAQNTSHQDSQNSPSPPSSAIASRKKRQKEEEEKEKTCRDLADFVKNFCN</sequence>
<reference evidence="2 3" key="1">
    <citation type="submission" date="2019-05" db="EMBL/GenBank/DDBJ databases">
        <title>Another draft genome of Portunus trituberculatus and its Hox gene families provides insights of decapod evolution.</title>
        <authorList>
            <person name="Jeong J.-H."/>
            <person name="Song I."/>
            <person name="Kim S."/>
            <person name="Choi T."/>
            <person name="Kim D."/>
            <person name="Ryu S."/>
            <person name="Kim W."/>
        </authorList>
    </citation>
    <scope>NUCLEOTIDE SEQUENCE [LARGE SCALE GENOMIC DNA]</scope>
    <source>
        <tissue evidence="2">Muscle</tissue>
    </source>
</reference>